<dbReference type="EC" id="3.6.3.-" evidence="10"/>
<feature type="transmembrane region" description="Helical" evidence="8">
    <location>
        <begin position="780"/>
        <end position="799"/>
    </location>
</feature>
<dbReference type="InterPro" id="IPR001757">
    <property type="entry name" value="P_typ_ATPase"/>
</dbReference>
<evidence type="ECO:0000313" key="10">
    <source>
        <dbReference type="EMBL" id="VEB34517.1"/>
    </source>
</evidence>
<evidence type="ECO:0000256" key="1">
    <source>
        <dbReference type="ARBA" id="ARBA00004127"/>
    </source>
</evidence>
<evidence type="ECO:0000256" key="6">
    <source>
        <dbReference type="ARBA" id="ARBA00023136"/>
    </source>
</evidence>
<gene>
    <name evidence="10" type="primary">copA_1</name>
    <name evidence="10" type="ORF">NCTC11976_00882</name>
</gene>
<feature type="region of interest" description="Disordered" evidence="7">
    <location>
        <begin position="93"/>
        <end position="164"/>
    </location>
</feature>
<reference evidence="10 11" key="1">
    <citation type="submission" date="2018-12" db="EMBL/GenBank/DDBJ databases">
        <authorList>
            <consortium name="Pathogen Informatics"/>
        </authorList>
    </citation>
    <scope>NUCLEOTIDE SEQUENCE [LARGE SCALE GENOMIC DNA]</scope>
    <source>
        <strain evidence="10 11">NCTC11976</strain>
    </source>
</reference>
<evidence type="ECO:0000256" key="2">
    <source>
        <dbReference type="ARBA" id="ARBA00022692"/>
    </source>
</evidence>
<dbReference type="Proteomes" id="UP000277577">
    <property type="component" value="Chromosome"/>
</dbReference>
<keyword evidence="10" id="KW-0378">Hydrolase</keyword>
<dbReference type="Pfam" id="PF00122">
    <property type="entry name" value="E1-E2_ATPase"/>
    <property type="match status" value="1"/>
</dbReference>
<keyword evidence="11" id="KW-1185">Reference proteome</keyword>
<feature type="transmembrane region" description="Helical" evidence="8">
    <location>
        <begin position="233"/>
        <end position="251"/>
    </location>
</feature>
<feature type="compositionally biased region" description="Basic residues" evidence="7">
    <location>
        <begin position="148"/>
        <end position="157"/>
    </location>
</feature>
<keyword evidence="6 8" id="KW-0472">Membrane</keyword>
<proteinExistence type="predicted"/>
<dbReference type="InterPro" id="IPR008250">
    <property type="entry name" value="ATPase_P-typ_transduc_dom_A_sf"/>
</dbReference>
<dbReference type="PANTHER" id="PTHR43520:SF8">
    <property type="entry name" value="P-TYPE CU(+) TRANSPORTER"/>
    <property type="match status" value="1"/>
</dbReference>
<dbReference type="SUPFAM" id="SSF81653">
    <property type="entry name" value="Calcium ATPase, transduction domain A"/>
    <property type="match status" value="1"/>
</dbReference>
<keyword evidence="2 8" id="KW-0812">Transmembrane</keyword>
<dbReference type="PRINTS" id="PR00119">
    <property type="entry name" value="CATATPASE"/>
</dbReference>
<feature type="transmembrane region" description="Helical" evidence="8">
    <location>
        <begin position="434"/>
        <end position="455"/>
    </location>
</feature>
<dbReference type="InterPro" id="IPR059000">
    <property type="entry name" value="ATPase_P-type_domA"/>
</dbReference>
<feature type="transmembrane region" description="Helical" evidence="8">
    <location>
        <begin position="753"/>
        <end position="774"/>
    </location>
</feature>
<dbReference type="InterPro" id="IPR023299">
    <property type="entry name" value="ATPase_P-typ_cyto_dom_N"/>
</dbReference>
<evidence type="ECO:0000256" key="8">
    <source>
        <dbReference type="SAM" id="Phobius"/>
    </source>
</evidence>
<organism evidence="10 11">
    <name type="scientific">Legionella cherrii</name>
    <dbReference type="NCBI Taxonomy" id="28084"/>
    <lineage>
        <taxon>Bacteria</taxon>
        <taxon>Pseudomonadati</taxon>
        <taxon>Pseudomonadota</taxon>
        <taxon>Gammaproteobacteria</taxon>
        <taxon>Legionellales</taxon>
        <taxon>Legionellaceae</taxon>
        <taxon>Legionella</taxon>
    </lineage>
</organism>
<evidence type="ECO:0000313" key="11">
    <source>
        <dbReference type="Proteomes" id="UP000277577"/>
    </source>
</evidence>
<dbReference type="Gene3D" id="3.40.50.1000">
    <property type="entry name" value="HAD superfamily/HAD-like"/>
    <property type="match status" value="1"/>
</dbReference>
<dbReference type="NCBIfam" id="TIGR01494">
    <property type="entry name" value="ATPase_P-type"/>
    <property type="match status" value="1"/>
</dbReference>
<protein>
    <submittedName>
        <fullName evidence="10">Cation transport ATPase</fullName>
        <ecNumber evidence="10">3.6.3.-</ecNumber>
    </submittedName>
</protein>
<evidence type="ECO:0000256" key="7">
    <source>
        <dbReference type="SAM" id="MobiDB-lite"/>
    </source>
</evidence>
<dbReference type="SUPFAM" id="SSF56784">
    <property type="entry name" value="HAD-like"/>
    <property type="match status" value="1"/>
</dbReference>
<feature type="transmembrane region" description="Helical" evidence="8">
    <location>
        <begin position="194"/>
        <end position="213"/>
    </location>
</feature>
<dbReference type="GO" id="GO:0016787">
    <property type="term" value="F:hydrolase activity"/>
    <property type="evidence" value="ECO:0007669"/>
    <property type="project" value="UniProtKB-KW"/>
</dbReference>
<keyword evidence="4" id="KW-1278">Translocase</keyword>
<evidence type="ECO:0000259" key="9">
    <source>
        <dbReference type="Pfam" id="PF00122"/>
    </source>
</evidence>
<dbReference type="InterPro" id="IPR023214">
    <property type="entry name" value="HAD_sf"/>
</dbReference>
<evidence type="ECO:0000256" key="3">
    <source>
        <dbReference type="ARBA" id="ARBA00022723"/>
    </source>
</evidence>
<dbReference type="Gene3D" id="2.70.150.10">
    <property type="entry name" value="Calcium-transporting ATPase, cytoplasmic transduction domain A"/>
    <property type="match status" value="1"/>
</dbReference>
<name>A0ABY6T3F8_9GAMM</name>
<dbReference type="PANTHER" id="PTHR43520">
    <property type="entry name" value="ATP7, ISOFORM B"/>
    <property type="match status" value="1"/>
</dbReference>
<feature type="domain" description="P-type ATPase A" evidence="9">
    <location>
        <begin position="298"/>
        <end position="390"/>
    </location>
</feature>
<keyword evidence="5 8" id="KW-1133">Transmembrane helix</keyword>
<accession>A0ABY6T3F8</accession>
<feature type="transmembrane region" description="Helical" evidence="8">
    <location>
        <begin position="407"/>
        <end position="428"/>
    </location>
</feature>
<dbReference type="Pfam" id="PF00702">
    <property type="entry name" value="Hydrolase"/>
    <property type="match status" value="1"/>
</dbReference>
<comment type="subcellular location">
    <subcellularLocation>
        <location evidence="1">Endomembrane system</location>
        <topology evidence="1">Multi-pass membrane protein</topology>
    </subcellularLocation>
</comment>
<evidence type="ECO:0000256" key="5">
    <source>
        <dbReference type="ARBA" id="ARBA00022989"/>
    </source>
</evidence>
<sequence length="884" mass="96715">MYLNYYRFRLSGDAQLFAQEQTAANIEQILHDTHNLKLIRVAIDLTAPNPSISLLCKSPNAQVLQTTIAEPLMEKGIALTELMENETLWYDEETPHEHPISPSKPVHSEHLKKKRKKRNPHEHAHADSHTQSPDHGQGHVHSHEHGHGHSHGHGHGHGHSDEDGHENHWLKAALGLIWGIGLLALSIASFNIPLTAYILITGLTTLMTLYLGYNVYKSAWYSLLEKKWDTTALYTISTLTIVAVSLASLFVPGLPMMFEAAPLVLGFWHLGEGIEHTLVGAIEKKLDVRDCLPLSVLLKGKPNKEISVRNLIPNDKIIIRKGEVIPVDGILTQKALLYTTRIDGSPELKEFKPGDEVKAGMRLADHIPSLEMRVTTTYQKSYLSLIAENIDKANDEKAPVELFANQVVKYFVPGLLLVALVSGIVIGSLFTPALAIQCVISVLVSACPCALSLITPMAVKIGMKKASENGIQFNNGKDLQAASDIDTVVFDLNGTLTQGKSVVQSLKIDDKRFLRHLALLESQSEHPMATTIKSYIADQGIVADEQLEITSVDKSYHSGIKGVINGETFMVGNKEMLLANGITTINEPYNDPKKGSVYIVCGTQVIGQIALFDPLREDAFATVEQLKELGKTVHICTGADQDTAEKYAALLGISPQNISANTVGTATKPNEKPKKNYIQELRRKGYKVAMVGDAINDLEAFAYADLAIAVKSRIGDKVIQQKAGIVIQQGVLFPIATAFDVAAKTKQNIAQNLFVSLTYNSVITLVAAGLFVAIGFALNPILGVAMMVLESAIVLTNLYRFKQQEVVLAETNKGTTLDLETPKEKTLNPLSALGFPPQPKKDLVHIEKPQATGPYVKNVFAPAEPKQVLHSPKPGSQEHLFQLC</sequence>
<dbReference type="RefSeq" id="WP_028382517.1">
    <property type="nucleotide sequence ID" value="NZ_CAAAIT010000005.1"/>
</dbReference>
<feature type="compositionally biased region" description="Basic residues" evidence="7">
    <location>
        <begin position="110"/>
        <end position="120"/>
    </location>
</feature>
<keyword evidence="3" id="KW-0479">Metal-binding</keyword>
<evidence type="ECO:0000256" key="4">
    <source>
        <dbReference type="ARBA" id="ARBA00022967"/>
    </source>
</evidence>
<dbReference type="InterPro" id="IPR036412">
    <property type="entry name" value="HAD-like_sf"/>
</dbReference>
<dbReference type="EMBL" id="LR134173">
    <property type="protein sequence ID" value="VEB34517.1"/>
    <property type="molecule type" value="Genomic_DNA"/>
</dbReference>
<dbReference type="Gene3D" id="3.40.1110.10">
    <property type="entry name" value="Calcium-transporting ATPase, cytoplasmic domain N"/>
    <property type="match status" value="1"/>
</dbReference>